<evidence type="ECO:0000256" key="1">
    <source>
        <dbReference type="SAM" id="MobiDB-lite"/>
    </source>
</evidence>
<sequence length="426" mass="48060">MDKKPVIDFSSPEGRRYWWPCANVRLPITDLFEKLWDEYNTVPLAIQDPDSFHLDVLELSKKAENTKEFYSLMKKRRDERLTELRECWRSICVEIVGNPSALTGNMKDVTEDESDLLVTKWGSFVFFARVFSFDALNNHFAFYTHSEEMMREPQEQSQEQPREQLQEQPRIRTETKPDVPTAQTAAGTSTATSPTQTTSAIDMTSTSASATEGPVGSRKRTASAAEITSADNGSHEHSQQVKRRRVEHEEDTAPVRSLRRTASVGSLKRTASAAEITSADNDDDEPSEQVKRRRVEHEEDTAPARSLKRTASVAETISTDDDGDDEHKRWAKRRRVEHEGDPALVHQRSVKSVRRSSKPLNSPESSMEQKTTRRRQQQQQPYQAVSKDTSSRTAAAAVARGPPQDAESPPQLRRSRRIAAARPGAS</sequence>
<dbReference type="Proteomes" id="UP000094444">
    <property type="component" value="Unassembled WGS sequence"/>
</dbReference>
<evidence type="ECO:0000313" key="2">
    <source>
        <dbReference type="EMBL" id="POS80310.1"/>
    </source>
</evidence>
<dbReference type="InParanoid" id="A0A2P5ICR7"/>
<protein>
    <submittedName>
        <fullName evidence="2">Uncharacterized protein</fullName>
    </submittedName>
</protein>
<name>A0A2P5ICR7_DIAHE</name>
<feature type="region of interest" description="Disordered" evidence="1">
    <location>
        <begin position="150"/>
        <end position="426"/>
    </location>
</feature>
<feature type="compositionally biased region" description="Basic residues" evidence="1">
    <location>
        <begin position="348"/>
        <end position="357"/>
    </location>
</feature>
<feature type="compositionally biased region" description="Polar residues" evidence="1">
    <location>
        <begin position="201"/>
        <end position="210"/>
    </location>
</feature>
<evidence type="ECO:0000313" key="3">
    <source>
        <dbReference type="Proteomes" id="UP000094444"/>
    </source>
</evidence>
<dbReference type="EMBL" id="MAVT02000058">
    <property type="protein sequence ID" value="POS80310.1"/>
    <property type="molecule type" value="Genomic_DNA"/>
</dbReference>
<feature type="compositionally biased region" description="Basic and acidic residues" evidence="1">
    <location>
        <begin position="150"/>
        <end position="177"/>
    </location>
</feature>
<gene>
    <name evidence="2" type="ORF">DHEL01_v201293</name>
</gene>
<dbReference type="OrthoDB" id="4366798at2759"/>
<feature type="compositionally biased region" description="Polar residues" evidence="1">
    <location>
        <begin position="359"/>
        <end position="369"/>
    </location>
</feature>
<feature type="compositionally biased region" description="Low complexity" evidence="1">
    <location>
        <begin position="180"/>
        <end position="200"/>
    </location>
</feature>
<keyword evidence="3" id="KW-1185">Reference proteome</keyword>
<dbReference type="STRING" id="158607.A0A2P5ICR7"/>
<organism evidence="2 3">
    <name type="scientific">Diaporthe helianthi</name>
    <dbReference type="NCBI Taxonomy" id="158607"/>
    <lineage>
        <taxon>Eukaryota</taxon>
        <taxon>Fungi</taxon>
        <taxon>Dikarya</taxon>
        <taxon>Ascomycota</taxon>
        <taxon>Pezizomycotina</taxon>
        <taxon>Sordariomycetes</taxon>
        <taxon>Sordariomycetidae</taxon>
        <taxon>Diaporthales</taxon>
        <taxon>Diaporthaceae</taxon>
        <taxon>Diaporthe</taxon>
    </lineage>
</organism>
<accession>A0A2P5ICR7</accession>
<comment type="caution">
    <text evidence="2">The sequence shown here is derived from an EMBL/GenBank/DDBJ whole genome shotgun (WGS) entry which is preliminary data.</text>
</comment>
<feature type="compositionally biased region" description="Polar residues" evidence="1">
    <location>
        <begin position="381"/>
        <end position="393"/>
    </location>
</feature>
<reference evidence="2" key="1">
    <citation type="submission" date="2017-09" db="EMBL/GenBank/DDBJ databases">
        <title>Polyketide synthases of a Diaporthe helianthi virulent isolate.</title>
        <authorList>
            <person name="Baroncelli R."/>
        </authorList>
    </citation>
    <scope>NUCLEOTIDE SEQUENCE [LARGE SCALE GENOMIC DNA]</scope>
    <source>
        <strain evidence="2">7/96</strain>
    </source>
</reference>
<proteinExistence type="predicted"/>
<dbReference type="AlphaFoldDB" id="A0A2P5ICR7"/>